<protein>
    <submittedName>
        <fullName evidence="2">Uncharacterized protein</fullName>
    </submittedName>
</protein>
<dbReference type="Proteomes" id="UP000501690">
    <property type="component" value="Linkage Group LG10"/>
</dbReference>
<keyword evidence="1" id="KW-1133">Transmembrane helix</keyword>
<feature type="transmembrane region" description="Helical" evidence="1">
    <location>
        <begin position="6"/>
        <end position="27"/>
    </location>
</feature>
<keyword evidence="1" id="KW-0812">Transmembrane</keyword>
<keyword evidence="1" id="KW-0472">Membrane</keyword>
<organism evidence="2 3">
    <name type="scientific">Vigna unguiculata</name>
    <name type="common">Cowpea</name>
    <dbReference type="NCBI Taxonomy" id="3917"/>
    <lineage>
        <taxon>Eukaryota</taxon>
        <taxon>Viridiplantae</taxon>
        <taxon>Streptophyta</taxon>
        <taxon>Embryophyta</taxon>
        <taxon>Tracheophyta</taxon>
        <taxon>Spermatophyta</taxon>
        <taxon>Magnoliopsida</taxon>
        <taxon>eudicotyledons</taxon>
        <taxon>Gunneridae</taxon>
        <taxon>Pentapetalae</taxon>
        <taxon>rosids</taxon>
        <taxon>fabids</taxon>
        <taxon>Fabales</taxon>
        <taxon>Fabaceae</taxon>
        <taxon>Papilionoideae</taxon>
        <taxon>50 kb inversion clade</taxon>
        <taxon>NPAAA clade</taxon>
        <taxon>indigoferoid/millettioid clade</taxon>
        <taxon>Phaseoleae</taxon>
        <taxon>Vigna</taxon>
    </lineage>
</organism>
<evidence type="ECO:0000313" key="3">
    <source>
        <dbReference type="Proteomes" id="UP000501690"/>
    </source>
</evidence>
<accession>A0A4D6NFS0</accession>
<reference evidence="2 3" key="1">
    <citation type="submission" date="2019-04" db="EMBL/GenBank/DDBJ databases">
        <title>An improved genome assembly and genetic linkage map for asparagus bean, Vigna unguiculata ssp. sesquipedialis.</title>
        <authorList>
            <person name="Xia Q."/>
            <person name="Zhang R."/>
            <person name="Dong Y."/>
        </authorList>
    </citation>
    <scope>NUCLEOTIDE SEQUENCE [LARGE SCALE GENOMIC DNA]</scope>
    <source>
        <tissue evidence="2">Leaf</tissue>
    </source>
</reference>
<sequence length="164" mass="17715">MAETSTMSISVVVVIFVFPLPPSHYFLRHHLRVATIEGSLFEVLPPSKVRWLMPLAKMPPLLPYSRSNSTLVSTVVVAYARSAATACARFAATAACARFAAATACTRSTATAACAKPITVARTTTAACAKLQPPLLLVYYSSLSHLIELRCYSIAPFLEVSFFN</sequence>
<dbReference type="AlphaFoldDB" id="A0A4D6NFS0"/>
<name>A0A4D6NFS0_VIGUN</name>
<evidence type="ECO:0000313" key="2">
    <source>
        <dbReference type="EMBL" id="QCE11025.1"/>
    </source>
</evidence>
<gene>
    <name evidence="2" type="ORF">DEO72_LG10g2258</name>
</gene>
<evidence type="ECO:0000256" key="1">
    <source>
        <dbReference type="SAM" id="Phobius"/>
    </source>
</evidence>
<dbReference type="EMBL" id="CP039354">
    <property type="protein sequence ID" value="QCE11025.1"/>
    <property type="molecule type" value="Genomic_DNA"/>
</dbReference>
<proteinExistence type="predicted"/>
<keyword evidence="3" id="KW-1185">Reference proteome</keyword>